<reference evidence="2 3" key="1">
    <citation type="journal article" date="2023" name="Microb. Genom.">
        <title>Mesoterricola silvestris gen. nov., sp. nov., Mesoterricola sediminis sp. nov., Geothrix oryzae sp. nov., Geothrix edaphica sp. nov., Geothrix rubra sp. nov., and Geothrix limicola sp. nov., six novel members of Acidobacteriota isolated from soils.</title>
        <authorList>
            <person name="Weisberg A.J."/>
            <person name="Pearce E."/>
            <person name="Kramer C.G."/>
            <person name="Chang J.H."/>
            <person name="Clarke C.R."/>
        </authorList>
    </citation>
    <scope>NUCLEOTIDE SEQUENCE [LARGE SCALE GENOMIC DNA]</scope>
    <source>
        <strain evidence="2 3">ID09-01A</strain>
    </source>
</reference>
<gene>
    <name evidence="2" type="ORF">PV662_20870</name>
</gene>
<evidence type="ECO:0000313" key="3">
    <source>
        <dbReference type="Proteomes" id="UP001271274"/>
    </source>
</evidence>
<dbReference type="Proteomes" id="UP001271274">
    <property type="component" value="Unassembled WGS sequence"/>
</dbReference>
<evidence type="ECO:0008006" key="4">
    <source>
        <dbReference type="Google" id="ProtNLM"/>
    </source>
</evidence>
<sequence>MTATNPTLSGTTQPQASAAAPRQARAVLLDFAGPVCDLFAGRSTRPVAMEIKAMSRKKRNSLDPAVEACDDSQGILHFLRDMLDRRADVILDPTALSTANEPRRMKPGAPGHRAGGRTRGPGASGLALVGRPPLILLVVQA</sequence>
<dbReference type="RefSeq" id="WP_319062494.1">
    <property type="nucleotide sequence ID" value="NZ_JARAYT010000006.1"/>
</dbReference>
<feature type="region of interest" description="Disordered" evidence="1">
    <location>
        <begin position="96"/>
        <end position="124"/>
    </location>
</feature>
<organism evidence="2 3">
    <name type="scientific">Streptomyces europaeiscabiei</name>
    <dbReference type="NCBI Taxonomy" id="146819"/>
    <lineage>
        <taxon>Bacteria</taxon>
        <taxon>Bacillati</taxon>
        <taxon>Actinomycetota</taxon>
        <taxon>Actinomycetes</taxon>
        <taxon>Kitasatosporales</taxon>
        <taxon>Streptomycetaceae</taxon>
        <taxon>Streptomyces</taxon>
    </lineage>
</organism>
<name>A0ABU4NGA8_9ACTN</name>
<keyword evidence="3" id="KW-1185">Reference proteome</keyword>
<proteinExistence type="predicted"/>
<dbReference type="EMBL" id="JARAYU010000006">
    <property type="protein sequence ID" value="MDX3702183.1"/>
    <property type="molecule type" value="Genomic_DNA"/>
</dbReference>
<evidence type="ECO:0000256" key="1">
    <source>
        <dbReference type="SAM" id="MobiDB-lite"/>
    </source>
</evidence>
<accession>A0ABU4NGA8</accession>
<protein>
    <recommendedName>
        <fullName evidence="4">Transposase</fullName>
    </recommendedName>
</protein>
<evidence type="ECO:0000313" key="2">
    <source>
        <dbReference type="EMBL" id="MDX3702183.1"/>
    </source>
</evidence>
<comment type="caution">
    <text evidence="2">The sequence shown here is derived from an EMBL/GenBank/DDBJ whole genome shotgun (WGS) entry which is preliminary data.</text>
</comment>